<evidence type="ECO:0000256" key="4">
    <source>
        <dbReference type="ARBA" id="ARBA00023033"/>
    </source>
</evidence>
<dbReference type="PANTHER" id="PTHR46972:SF1">
    <property type="entry name" value="FAD DEPENDENT OXIDOREDUCTASE DOMAIN-CONTAINING PROTEIN"/>
    <property type="match status" value="1"/>
</dbReference>
<dbReference type="PANTHER" id="PTHR46972">
    <property type="entry name" value="MONOOXYGENASE ASQM-RELATED"/>
    <property type="match status" value="1"/>
</dbReference>
<protein>
    <recommendedName>
        <fullName evidence="8">FAD-binding domain-containing protein</fullName>
    </recommendedName>
</protein>
<dbReference type="Proteomes" id="UP000571817">
    <property type="component" value="Unassembled WGS sequence"/>
</dbReference>
<proteinExistence type="predicted"/>
<name>A0A853D900_9MICO</name>
<keyword evidence="7" id="KW-1185">Reference proteome</keyword>
<feature type="compositionally biased region" description="Polar residues" evidence="5">
    <location>
        <begin position="128"/>
        <end position="143"/>
    </location>
</feature>
<dbReference type="SUPFAM" id="SSF51905">
    <property type="entry name" value="FAD/NAD(P)-binding domain"/>
    <property type="match status" value="1"/>
</dbReference>
<evidence type="ECO:0000256" key="1">
    <source>
        <dbReference type="ARBA" id="ARBA00022630"/>
    </source>
</evidence>
<keyword evidence="1" id="KW-0285">Flavoprotein</keyword>
<keyword evidence="3" id="KW-0560">Oxidoreductase</keyword>
<dbReference type="Pfam" id="PF13450">
    <property type="entry name" value="NAD_binding_8"/>
    <property type="match status" value="1"/>
</dbReference>
<comment type="caution">
    <text evidence="6">The sequence shown here is derived from an EMBL/GenBank/DDBJ whole genome shotgun (WGS) entry which is preliminary data.</text>
</comment>
<evidence type="ECO:0000256" key="2">
    <source>
        <dbReference type="ARBA" id="ARBA00022827"/>
    </source>
</evidence>
<evidence type="ECO:0000256" key="3">
    <source>
        <dbReference type="ARBA" id="ARBA00023002"/>
    </source>
</evidence>
<dbReference type="GO" id="GO:0004497">
    <property type="term" value="F:monooxygenase activity"/>
    <property type="evidence" value="ECO:0007669"/>
    <property type="project" value="UniProtKB-KW"/>
</dbReference>
<feature type="compositionally biased region" description="Low complexity" evidence="5">
    <location>
        <begin position="114"/>
        <end position="127"/>
    </location>
</feature>
<evidence type="ECO:0000313" key="7">
    <source>
        <dbReference type="Proteomes" id="UP000571817"/>
    </source>
</evidence>
<feature type="region of interest" description="Disordered" evidence="5">
    <location>
        <begin position="112"/>
        <end position="151"/>
    </location>
</feature>
<evidence type="ECO:0000256" key="5">
    <source>
        <dbReference type="SAM" id="MobiDB-lite"/>
    </source>
</evidence>
<gene>
    <name evidence="6" type="ORF">HNR15_000040</name>
</gene>
<dbReference type="EMBL" id="JACCFW010000001">
    <property type="protein sequence ID" value="NYJ73077.1"/>
    <property type="molecule type" value="Genomic_DNA"/>
</dbReference>
<organism evidence="6 7">
    <name type="scientific">Allobranchiibius huperziae</name>
    <dbReference type="NCBI Taxonomy" id="1874116"/>
    <lineage>
        <taxon>Bacteria</taxon>
        <taxon>Bacillati</taxon>
        <taxon>Actinomycetota</taxon>
        <taxon>Actinomycetes</taxon>
        <taxon>Micrococcales</taxon>
        <taxon>Dermacoccaceae</taxon>
        <taxon>Allobranchiibius</taxon>
    </lineage>
</organism>
<sequence length="173" mass="18125">MNPIAIVGAGLGGLTLARVLQLNGVAATVYDLEASAGARAQGGQIDLHEETGQRALQLAGLGQEFAAIVHQGAAAARVADRHNTTLAELPDEANADKPEALRGDIRRILLNSLPAGPSGGARSSARSNPPTTVPSSCRSQTELRSPPPSWWAQMASGRRCGRWYLTRSRGTPE</sequence>
<evidence type="ECO:0000313" key="6">
    <source>
        <dbReference type="EMBL" id="NYJ73077.1"/>
    </source>
</evidence>
<evidence type="ECO:0008006" key="8">
    <source>
        <dbReference type="Google" id="ProtNLM"/>
    </source>
</evidence>
<accession>A0A853D900</accession>
<dbReference type="InterPro" id="IPR036188">
    <property type="entry name" value="FAD/NAD-bd_sf"/>
</dbReference>
<reference evidence="6 7" key="1">
    <citation type="submission" date="2020-07" db="EMBL/GenBank/DDBJ databases">
        <title>Sequencing the genomes of 1000 actinobacteria strains.</title>
        <authorList>
            <person name="Klenk H.-P."/>
        </authorList>
    </citation>
    <scope>NUCLEOTIDE SEQUENCE [LARGE SCALE GENOMIC DNA]</scope>
    <source>
        <strain evidence="6 7">DSM 29531</strain>
    </source>
</reference>
<keyword evidence="2" id="KW-0274">FAD</keyword>
<dbReference type="Gene3D" id="3.50.50.60">
    <property type="entry name" value="FAD/NAD(P)-binding domain"/>
    <property type="match status" value="1"/>
</dbReference>
<dbReference type="AlphaFoldDB" id="A0A853D900"/>
<keyword evidence="4" id="KW-0503">Monooxygenase</keyword>